<dbReference type="AlphaFoldDB" id="A0AAD4DIA6"/>
<keyword evidence="1" id="KW-0732">Signal</keyword>
<accession>A0AAD4DIA6</accession>
<evidence type="ECO:0000313" key="2">
    <source>
        <dbReference type="EMBL" id="KAG0278667.1"/>
    </source>
</evidence>
<gene>
    <name evidence="2" type="ORF">BGZ95_003448</name>
</gene>
<organism evidence="2 3">
    <name type="scientific">Linnemannia exigua</name>
    <dbReference type="NCBI Taxonomy" id="604196"/>
    <lineage>
        <taxon>Eukaryota</taxon>
        <taxon>Fungi</taxon>
        <taxon>Fungi incertae sedis</taxon>
        <taxon>Mucoromycota</taxon>
        <taxon>Mortierellomycotina</taxon>
        <taxon>Mortierellomycetes</taxon>
        <taxon>Mortierellales</taxon>
        <taxon>Mortierellaceae</taxon>
        <taxon>Linnemannia</taxon>
    </lineage>
</organism>
<evidence type="ECO:0000313" key="3">
    <source>
        <dbReference type="Proteomes" id="UP001194580"/>
    </source>
</evidence>
<reference evidence="2" key="1">
    <citation type="journal article" date="2020" name="Fungal Divers.">
        <title>Resolving the Mortierellaceae phylogeny through synthesis of multi-gene phylogenetics and phylogenomics.</title>
        <authorList>
            <person name="Vandepol N."/>
            <person name="Liber J."/>
            <person name="Desiro A."/>
            <person name="Na H."/>
            <person name="Kennedy M."/>
            <person name="Barry K."/>
            <person name="Grigoriev I.V."/>
            <person name="Miller A.N."/>
            <person name="O'Donnell K."/>
            <person name="Stajich J.E."/>
            <person name="Bonito G."/>
        </authorList>
    </citation>
    <scope>NUCLEOTIDE SEQUENCE</scope>
    <source>
        <strain evidence="2">NRRL 28262</strain>
    </source>
</reference>
<sequence>MKVPAVLSVLAAAALTIVVDAAPASASAPRNSTHFDAKAFLASIPKYDYKLAEAMNARYDQALYGNRTIARTNGVVRAAAAQPVEILPYCVGIATDDKGVTRVQIFKNLMICDISGWTSLFTFTAHTKKDIHHAAYPICVGKASGPNRSMLFSNRSSCSISGWTTDFAFYESGAYVGDNAVSPDHHSTDMWQAYDPHRMLLYPYLGQKNGWIHAYSLKYRSRFRPASTSEISSLEGWMNHHATAHAQLKVEATPNTKTHRCVQDLIQIWNVPAIDFDGTGPTALYPGSTFPRFNQGAARDECSDLVKSAVIRAGRFIVSGKITVIEVMIGTKVHAALSLESGGWMKNDLSTSNIKIALQETL</sequence>
<dbReference type="EMBL" id="JAAAIL010000179">
    <property type="protein sequence ID" value="KAG0278667.1"/>
    <property type="molecule type" value="Genomic_DNA"/>
</dbReference>
<feature type="signal peptide" evidence="1">
    <location>
        <begin position="1"/>
        <end position="21"/>
    </location>
</feature>
<proteinExistence type="predicted"/>
<keyword evidence="3" id="KW-1185">Reference proteome</keyword>
<comment type="caution">
    <text evidence="2">The sequence shown here is derived from an EMBL/GenBank/DDBJ whole genome shotgun (WGS) entry which is preliminary data.</text>
</comment>
<dbReference type="Proteomes" id="UP001194580">
    <property type="component" value="Unassembled WGS sequence"/>
</dbReference>
<feature type="chain" id="PRO_5042068829" evidence="1">
    <location>
        <begin position="22"/>
        <end position="362"/>
    </location>
</feature>
<name>A0AAD4DIA6_9FUNG</name>
<protein>
    <submittedName>
        <fullName evidence="2">Uncharacterized protein</fullName>
    </submittedName>
</protein>
<evidence type="ECO:0000256" key="1">
    <source>
        <dbReference type="SAM" id="SignalP"/>
    </source>
</evidence>